<feature type="region of interest" description="Disordered" evidence="5">
    <location>
        <begin position="1"/>
        <end position="27"/>
    </location>
</feature>
<evidence type="ECO:0000256" key="5">
    <source>
        <dbReference type="SAM" id="MobiDB-lite"/>
    </source>
</evidence>
<dbReference type="InterPro" id="IPR013783">
    <property type="entry name" value="Ig-like_fold"/>
</dbReference>
<dbReference type="InterPro" id="IPR014756">
    <property type="entry name" value="Ig_E-set"/>
</dbReference>
<reference evidence="8" key="1">
    <citation type="journal article" date="2019" name="Int. J. Syst. Evol. Microbiol.">
        <title>The Global Catalogue of Microorganisms (GCM) 10K type strain sequencing project: providing services to taxonomists for standard genome sequencing and annotation.</title>
        <authorList>
            <consortium name="The Broad Institute Genomics Platform"/>
            <consortium name="The Broad Institute Genome Sequencing Center for Infectious Disease"/>
            <person name="Wu L."/>
            <person name="Ma J."/>
        </authorList>
    </citation>
    <scope>NUCLEOTIDE SEQUENCE [LARGE SCALE GENOMIC DNA]</scope>
    <source>
        <strain evidence="8">JCM 4395</strain>
    </source>
</reference>
<dbReference type="SUPFAM" id="SSF51011">
    <property type="entry name" value="Glycosyl hydrolase domain"/>
    <property type="match status" value="1"/>
</dbReference>
<evidence type="ECO:0000313" key="8">
    <source>
        <dbReference type="Proteomes" id="UP001501777"/>
    </source>
</evidence>
<sequence length="711" mass="80048">MKTQGSLTMERRPEAVPRVTPGRPQPLGATVDADGVNFSLFSEHATRVDLLLFDRCDAPLPSRVVRLHPERHRSFHFWHCHVAGIGPGQVYAYRIDGPRNTHHSGARFNHRKVLLDPYARANINSCWDRTHAIGGGDNVEHCMRSLVVDLDDYDWEGDRPLRTPMTDTVIYEMHVRGLTASPTSRAAHPGTFSAVVEKIPELKRLGITAVELLPVFDFDETQILRTGPDGTRLHNYWGYDPYGFFAPHTGYCAEPHLAGHITEFRDMVKALHRAGIEVILDVVFNHTSEGNEYGPTISFRGLANEAYYHLWPQDRSRYMDFTGCGNAVNANHPMVTKFILECLEYWVTEHHVDGFRFDLASEMSRGPMGYEMAVPPALWAIELSQVLAETKIIAEPWDGGGLYQVGRFPGKRWAQWNGPFRDDVRRFVRGDAGLVGEIASRLGGSADLFFPQQVLPTNSINFVTCHDGFTLNDLVSYQHKHNHANGESNADGAHENFSWNCGVEGPTDSEEVERLRVRQIKNFLSILMLSRGVPMLLAGDEFRNSQQGNNNAYCQDNETSWLDWDQAEKETEIRSFTERVIGLRKRFGTFREARFFTERRNERGQADVTWHGTKLLCPGWDHADARVLAATLGGFDGDPDLHLILNMYHLGLDFELPPVEGHRWFRVLDTACSGPHDLLPAGAEEPVDGAVFHAHGRSVVLLVALPDEKGT</sequence>
<evidence type="ECO:0000256" key="2">
    <source>
        <dbReference type="ARBA" id="ARBA00022801"/>
    </source>
</evidence>
<dbReference type="SUPFAM" id="SSF81296">
    <property type="entry name" value="E set domains"/>
    <property type="match status" value="1"/>
</dbReference>
<dbReference type="SUPFAM" id="SSF51445">
    <property type="entry name" value="(Trans)glycosidases"/>
    <property type="match status" value="1"/>
</dbReference>
<comment type="similarity">
    <text evidence="1">Belongs to the glycosyl hydrolase 13 family.</text>
</comment>
<evidence type="ECO:0000256" key="3">
    <source>
        <dbReference type="ARBA" id="ARBA00022946"/>
    </source>
</evidence>
<feature type="domain" description="Glycosyl hydrolase family 13 catalytic" evidence="6">
    <location>
        <begin position="168"/>
        <end position="584"/>
    </location>
</feature>
<dbReference type="CDD" id="cd11326">
    <property type="entry name" value="AmyAc_Glg_debranch"/>
    <property type="match status" value="1"/>
</dbReference>
<keyword evidence="2" id="KW-0378">Hydrolase</keyword>
<evidence type="ECO:0000313" key="7">
    <source>
        <dbReference type="EMBL" id="GAA2509423.1"/>
    </source>
</evidence>
<evidence type="ECO:0000259" key="6">
    <source>
        <dbReference type="SMART" id="SM00642"/>
    </source>
</evidence>
<name>A0ABP6A9J2_STRLO</name>
<dbReference type="InterPro" id="IPR044505">
    <property type="entry name" value="GlgX_Isoamylase_N_E_set"/>
</dbReference>
<keyword evidence="3" id="KW-0809">Transit peptide</keyword>
<dbReference type="PANTHER" id="PTHR43002">
    <property type="entry name" value="GLYCOGEN DEBRANCHING ENZYME"/>
    <property type="match status" value="1"/>
</dbReference>
<dbReference type="InterPro" id="IPR004193">
    <property type="entry name" value="Glyco_hydro_13_N"/>
</dbReference>
<dbReference type="Pfam" id="PF02922">
    <property type="entry name" value="CBM_48"/>
    <property type="match status" value="1"/>
</dbReference>
<dbReference type="InterPro" id="IPR011837">
    <property type="entry name" value="Glycogen_debranch_GlgX"/>
</dbReference>
<organism evidence="7 8">
    <name type="scientific">Streptomyces longisporus</name>
    <dbReference type="NCBI Taxonomy" id="1948"/>
    <lineage>
        <taxon>Bacteria</taxon>
        <taxon>Bacillati</taxon>
        <taxon>Actinomycetota</taxon>
        <taxon>Actinomycetes</taxon>
        <taxon>Kitasatosporales</taxon>
        <taxon>Streptomycetaceae</taxon>
        <taxon>Streptomyces</taxon>
    </lineage>
</organism>
<keyword evidence="4" id="KW-0326">Glycosidase</keyword>
<dbReference type="Pfam" id="PF21156">
    <property type="entry name" value="ISOA1-3_C"/>
    <property type="match status" value="1"/>
</dbReference>
<proteinExistence type="inferred from homology"/>
<keyword evidence="8" id="KW-1185">Reference proteome</keyword>
<comment type="caution">
    <text evidence="7">The sequence shown here is derived from an EMBL/GenBank/DDBJ whole genome shotgun (WGS) entry which is preliminary data.</text>
</comment>
<dbReference type="Gene3D" id="2.60.40.10">
    <property type="entry name" value="Immunoglobulins"/>
    <property type="match status" value="1"/>
</dbReference>
<dbReference type="Gene3D" id="3.20.20.80">
    <property type="entry name" value="Glycosidases"/>
    <property type="match status" value="1"/>
</dbReference>
<evidence type="ECO:0000256" key="1">
    <source>
        <dbReference type="ARBA" id="ARBA00008061"/>
    </source>
</evidence>
<dbReference type="Proteomes" id="UP001501777">
    <property type="component" value="Unassembled WGS sequence"/>
</dbReference>
<evidence type="ECO:0000256" key="4">
    <source>
        <dbReference type="ARBA" id="ARBA00023295"/>
    </source>
</evidence>
<accession>A0ABP6A9J2</accession>
<dbReference type="InterPro" id="IPR048650">
    <property type="entry name" value="ISOA1-3-like_C"/>
</dbReference>
<gene>
    <name evidence="7" type="primary">glgX_3</name>
    <name evidence="7" type="ORF">GCM10010276_64260</name>
</gene>
<protein>
    <submittedName>
        <fullName evidence="7">Glycogen debranching protein GlgX</fullName>
    </submittedName>
</protein>
<dbReference type="InterPro" id="IPR017853">
    <property type="entry name" value="GH"/>
</dbReference>
<dbReference type="NCBIfam" id="TIGR02100">
    <property type="entry name" value="glgX_debranch"/>
    <property type="match status" value="1"/>
</dbReference>
<dbReference type="EMBL" id="BAAASG010000015">
    <property type="protein sequence ID" value="GAA2509423.1"/>
    <property type="molecule type" value="Genomic_DNA"/>
</dbReference>
<dbReference type="InterPro" id="IPR006047">
    <property type="entry name" value="GH13_cat_dom"/>
</dbReference>
<dbReference type="Pfam" id="PF00128">
    <property type="entry name" value="Alpha-amylase"/>
    <property type="match status" value="1"/>
</dbReference>
<dbReference type="Gene3D" id="2.60.40.1180">
    <property type="entry name" value="Golgi alpha-mannosidase II"/>
    <property type="match status" value="1"/>
</dbReference>
<dbReference type="RefSeq" id="WP_344404306.1">
    <property type="nucleotide sequence ID" value="NZ_BAAASG010000015.1"/>
</dbReference>
<dbReference type="CDD" id="cd02856">
    <property type="entry name" value="E_set_GDE_Isoamylase_N"/>
    <property type="match status" value="1"/>
</dbReference>
<dbReference type="SMART" id="SM00642">
    <property type="entry name" value="Aamy"/>
    <property type="match status" value="1"/>
</dbReference>
<dbReference type="InterPro" id="IPR013780">
    <property type="entry name" value="Glyco_hydro_b"/>
</dbReference>